<evidence type="ECO:0000313" key="3">
    <source>
        <dbReference type="Proteomes" id="UP000799772"/>
    </source>
</evidence>
<sequence length="1096" mass="123299">MAKYQQPCRRSDFEIALICALRIEADAVEAMFDEFWDDNDEVSYGKAVGDPNAYTLGRIGKHNVVLAYMPGMGKSASASTAASFRSSFTSIRLGLVVGVCGGVPTESEGGGEILLGDVIISTGVVQFDFGRQYSHRAEMKDTLEDSLGRPNHEVRAFLQKLNAKRSRAQLKENSSKYLAALCDKEDFRTSKYPGANEDVLFPPTYRHKHRQQSSCSVCAKCHGAEDVVCDVALTSSCAELKCEEARQIMRDRLEKIKASIAIEHYAVAAKPEVHFGRIASGDLVMKSGYHRDGIATKKKVIAFEMEGAGVWDNFPTVVIKGVCDYADSHKNKKWQNYAAAVAAAFMKAFLKEWSGATIACRNPRPVFTVPFRRDPDFVNRGDILKQIDERCSQPAGRVALVGLGGVGKSQLAIEYAHRVKQKSPEKRVFWIYASNKARVEAAYKDIADRLLLRGRDDRTASVLGLVVKWLSDETNGPWLMIVDNADEFGMIAGQGAGSEEGYSVASLLPQSDNGAVLITSRNIDVARELTGREKDIIHVETMNQHEATKLLENKLREPPDNSTVDLLAALDYFPLAIIQAASYINRQPRMPISDYIRRFRIIESKTRLLKKAAADMRRDEKASNSILTTWQISFEQIRSDRREEDGEYYEDIALLYSFSLITKPNEEEFGMHGLVQFATRVWLSSTGVEEDFWGKFVAVMAEAFGSEEYKNWRLCRALLPHIQSITEKRPSHIEQGEDWTRLVTNAGGYAWKQRLFLQAEELIHQSLEECERWSFMAWSEPMIQRNLQILASILIDQGRYEEAKMSAQRVTTVLLKRKKVHGEDHPETVANLNNLAQVLNQQEKYEEAEEIGRRALVVNEKELGEDHIDTLTSLNHLGNALSCQGKYEESQMMYRRELVGKEKVLGTNHPDTMTSMHNVGMALCCQGESEEAEELLRRVVAGRGKELGEDHPNTLTSLHYLARLLTGQGKDEEAEEIERRALAGMEKNLGKDHQDTLESLHNLGVVLASQGKYTEAVDIKRRALAEAEKKLGDDHPNILENVWSLAYFLEKIEHYDESVWLYKRACAGFERQLGAFHPSTVECRQELATLLSKMPD</sequence>
<dbReference type="Gene3D" id="3.40.50.1580">
    <property type="entry name" value="Nucleoside phosphorylase domain"/>
    <property type="match status" value="1"/>
</dbReference>
<dbReference type="Pfam" id="PF13424">
    <property type="entry name" value="TPR_12"/>
    <property type="match status" value="2"/>
</dbReference>
<name>A0A9P4MBE4_9PEZI</name>
<dbReference type="InterPro" id="IPR027417">
    <property type="entry name" value="P-loop_NTPase"/>
</dbReference>
<proteinExistence type="predicted"/>
<dbReference type="InterPro" id="IPR000845">
    <property type="entry name" value="Nucleoside_phosphorylase_d"/>
</dbReference>
<dbReference type="InterPro" id="IPR053137">
    <property type="entry name" value="NLR-like"/>
</dbReference>
<accession>A0A9P4MBE4</accession>
<dbReference type="Pfam" id="PF01048">
    <property type="entry name" value="PNP_UDP_1"/>
    <property type="match status" value="1"/>
</dbReference>
<organism evidence="2 3">
    <name type="scientific">Rhizodiscina lignyota</name>
    <dbReference type="NCBI Taxonomy" id="1504668"/>
    <lineage>
        <taxon>Eukaryota</taxon>
        <taxon>Fungi</taxon>
        <taxon>Dikarya</taxon>
        <taxon>Ascomycota</taxon>
        <taxon>Pezizomycotina</taxon>
        <taxon>Dothideomycetes</taxon>
        <taxon>Pleosporomycetidae</taxon>
        <taxon>Aulographales</taxon>
        <taxon>Rhizodiscinaceae</taxon>
        <taxon>Rhizodiscina</taxon>
    </lineage>
</organism>
<dbReference type="OrthoDB" id="194358at2759"/>
<reference evidence="2" key="1">
    <citation type="journal article" date="2020" name="Stud. Mycol.">
        <title>101 Dothideomycetes genomes: a test case for predicting lifestyles and emergence of pathogens.</title>
        <authorList>
            <person name="Haridas S."/>
            <person name="Albert R."/>
            <person name="Binder M."/>
            <person name="Bloem J."/>
            <person name="Labutti K."/>
            <person name="Salamov A."/>
            <person name="Andreopoulos B."/>
            <person name="Baker S."/>
            <person name="Barry K."/>
            <person name="Bills G."/>
            <person name="Bluhm B."/>
            <person name="Cannon C."/>
            <person name="Castanera R."/>
            <person name="Culley D."/>
            <person name="Daum C."/>
            <person name="Ezra D."/>
            <person name="Gonzalez J."/>
            <person name="Henrissat B."/>
            <person name="Kuo A."/>
            <person name="Liang C."/>
            <person name="Lipzen A."/>
            <person name="Lutzoni F."/>
            <person name="Magnuson J."/>
            <person name="Mondo S."/>
            <person name="Nolan M."/>
            <person name="Ohm R."/>
            <person name="Pangilinan J."/>
            <person name="Park H.-J."/>
            <person name="Ramirez L."/>
            <person name="Alfaro M."/>
            <person name="Sun H."/>
            <person name="Tritt A."/>
            <person name="Yoshinaga Y."/>
            <person name="Zwiers L.-H."/>
            <person name="Turgeon B."/>
            <person name="Goodwin S."/>
            <person name="Spatafora J."/>
            <person name="Crous P."/>
            <person name="Grigoriev I."/>
        </authorList>
    </citation>
    <scope>NUCLEOTIDE SEQUENCE</scope>
    <source>
        <strain evidence="2">CBS 133067</strain>
    </source>
</reference>
<dbReference type="AlphaFoldDB" id="A0A9P4MBE4"/>
<feature type="domain" description="Nucleoside phosphorylase" evidence="1">
    <location>
        <begin position="15"/>
        <end position="136"/>
    </location>
</feature>
<dbReference type="Gene3D" id="3.40.50.300">
    <property type="entry name" value="P-loop containing nucleotide triphosphate hydrolases"/>
    <property type="match status" value="1"/>
</dbReference>
<dbReference type="Gene3D" id="1.25.40.10">
    <property type="entry name" value="Tetratricopeptide repeat domain"/>
    <property type="match status" value="2"/>
</dbReference>
<keyword evidence="3" id="KW-1185">Reference proteome</keyword>
<dbReference type="SUPFAM" id="SSF48452">
    <property type="entry name" value="TPR-like"/>
    <property type="match status" value="3"/>
</dbReference>
<dbReference type="InterPro" id="IPR035994">
    <property type="entry name" value="Nucleoside_phosphorylase_sf"/>
</dbReference>
<dbReference type="GO" id="GO:0003824">
    <property type="term" value="F:catalytic activity"/>
    <property type="evidence" value="ECO:0007669"/>
    <property type="project" value="InterPro"/>
</dbReference>
<comment type="caution">
    <text evidence="2">The sequence shown here is derived from an EMBL/GenBank/DDBJ whole genome shotgun (WGS) entry which is preliminary data.</text>
</comment>
<evidence type="ECO:0000259" key="1">
    <source>
        <dbReference type="Pfam" id="PF01048"/>
    </source>
</evidence>
<dbReference type="InterPro" id="IPR011990">
    <property type="entry name" value="TPR-like_helical_dom_sf"/>
</dbReference>
<dbReference type="EMBL" id="ML978121">
    <property type="protein sequence ID" value="KAF2105028.1"/>
    <property type="molecule type" value="Genomic_DNA"/>
</dbReference>
<dbReference type="Pfam" id="PF13374">
    <property type="entry name" value="TPR_10"/>
    <property type="match status" value="2"/>
</dbReference>
<dbReference type="PANTHER" id="PTHR46082">
    <property type="entry name" value="ATP/GTP-BINDING PROTEIN-RELATED"/>
    <property type="match status" value="1"/>
</dbReference>
<evidence type="ECO:0000313" key="2">
    <source>
        <dbReference type="EMBL" id="KAF2105028.1"/>
    </source>
</evidence>
<dbReference type="SMART" id="SM00028">
    <property type="entry name" value="TPR"/>
    <property type="match status" value="3"/>
</dbReference>
<dbReference type="GO" id="GO:0009116">
    <property type="term" value="P:nucleoside metabolic process"/>
    <property type="evidence" value="ECO:0007669"/>
    <property type="project" value="InterPro"/>
</dbReference>
<gene>
    <name evidence="2" type="ORF">NA57DRAFT_63236</name>
</gene>
<dbReference type="SUPFAM" id="SSF53167">
    <property type="entry name" value="Purine and uridine phosphorylases"/>
    <property type="match status" value="1"/>
</dbReference>
<dbReference type="InterPro" id="IPR019734">
    <property type="entry name" value="TPR_rpt"/>
</dbReference>
<dbReference type="SUPFAM" id="SSF52540">
    <property type="entry name" value="P-loop containing nucleoside triphosphate hydrolases"/>
    <property type="match status" value="1"/>
</dbReference>
<dbReference type="PANTHER" id="PTHR46082:SF6">
    <property type="entry name" value="AAA+ ATPASE DOMAIN-CONTAINING PROTEIN-RELATED"/>
    <property type="match status" value="1"/>
</dbReference>
<dbReference type="Proteomes" id="UP000799772">
    <property type="component" value="Unassembled WGS sequence"/>
</dbReference>
<dbReference type="GO" id="GO:0043531">
    <property type="term" value="F:ADP binding"/>
    <property type="evidence" value="ECO:0007669"/>
    <property type="project" value="InterPro"/>
</dbReference>
<protein>
    <submittedName>
        <fullName evidence="2">Purine and uridine phosphorylase</fullName>
    </submittedName>
</protein>